<keyword evidence="9" id="KW-0256">Endoplasmic reticulum</keyword>
<dbReference type="InterPro" id="IPR045058">
    <property type="entry name" value="GIMA/IAN/Toc"/>
</dbReference>
<comment type="similarity">
    <text evidence="5">Belongs to the TRAFAC class TrmE-Era-EngA-EngB-Septin-like GTPase superfamily. AIG1/Toc34/Toc159-like paraseptin GTPase family. IAN subfamily.</text>
</comment>
<dbReference type="PANTHER" id="PTHR10903">
    <property type="entry name" value="GTPASE, IMAP FAMILY MEMBER-RELATED"/>
    <property type="match status" value="1"/>
</dbReference>
<dbReference type="GO" id="GO:0005525">
    <property type="term" value="F:GTP binding"/>
    <property type="evidence" value="ECO:0007669"/>
    <property type="project" value="UniProtKB-KW"/>
</dbReference>
<dbReference type="GeneID" id="108437824"/>
<comment type="function">
    <text evidence="13">Exerts an anti-apoptotic effect in the immune system and is involved in responses to infections.</text>
</comment>
<dbReference type="GO" id="GO:0005829">
    <property type="term" value="C:cytosol"/>
    <property type="evidence" value="ECO:0007669"/>
    <property type="project" value="UniProtKB-SubCell"/>
</dbReference>
<evidence type="ECO:0000256" key="3">
    <source>
        <dbReference type="ARBA" id="ARBA00004514"/>
    </source>
</evidence>
<accession>A0A3B4CU79</accession>
<evidence type="ECO:0000256" key="5">
    <source>
        <dbReference type="ARBA" id="ARBA00008535"/>
    </source>
</evidence>
<dbReference type="GO" id="GO:0005739">
    <property type="term" value="C:mitochondrion"/>
    <property type="evidence" value="ECO:0007669"/>
    <property type="project" value="UniProtKB-SubCell"/>
</dbReference>
<proteinExistence type="inferred from homology"/>
<evidence type="ECO:0000313" key="17">
    <source>
        <dbReference type="Ensembl" id="ENSPNAP00000014903.2"/>
    </source>
</evidence>
<keyword evidence="7" id="KW-0677">Repeat</keyword>
<dbReference type="RefSeq" id="XP_017570684.1">
    <property type="nucleotide sequence ID" value="XM_017715195.1"/>
</dbReference>
<dbReference type="FunFam" id="3.40.50.300:FF:000536">
    <property type="entry name" value="GTPase IMAP family member 8"/>
    <property type="match status" value="1"/>
</dbReference>
<protein>
    <recommendedName>
        <fullName evidence="14">GTPase IMAP family member 8</fullName>
    </recommendedName>
    <alternativeName>
        <fullName evidence="15">Immune-associated nucleotide-binding protein 9</fullName>
    </alternativeName>
</protein>
<keyword evidence="18" id="KW-1185">Reference proteome</keyword>
<evidence type="ECO:0000256" key="2">
    <source>
        <dbReference type="ARBA" id="ARBA00004240"/>
    </source>
</evidence>
<dbReference type="GeneTree" id="ENSGT00940000159509"/>
<dbReference type="GO" id="GO:0005794">
    <property type="term" value="C:Golgi apparatus"/>
    <property type="evidence" value="ECO:0007669"/>
    <property type="project" value="UniProtKB-SubCell"/>
</dbReference>
<evidence type="ECO:0000313" key="18">
    <source>
        <dbReference type="Proteomes" id="UP001501920"/>
    </source>
</evidence>
<evidence type="ECO:0000256" key="11">
    <source>
        <dbReference type="ARBA" id="ARBA00023128"/>
    </source>
</evidence>
<dbReference type="PROSITE" id="PS51720">
    <property type="entry name" value="G_AIG1"/>
    <property type="match status" value="1"/>
</dbReference>
<dbReference type="Proteomes" id="UP001501920">
    <property type="component" value="Chromosome 18"/>
</dbReference>
<dbReference type="OMA" id="CEINADW"/>
<sequence length="448" mass="51571">MAWADHSWMDGMPQRWVRNAEPSEDHRFDTVVLLGRSNTAKHAIMKAIVDYDYRKPDKSKYEISCEINADWLSVVDTADLTPNTPNSDMEKKVLEYMDPSNNCHSVFLLVLHHMPVSQEDIRVFVYLQQRFGQKILDRMVPVLVNERIPLDEDHNLGKIVHACHGRAYVFHDGMDRMELLEELKNLYEINKSEEMLDLKPEDHMFEEVLQSELTPPEGPKVESNGIEVIQAASMPDIKRNPRERNVMTIVLLGQTGAGKSATGNTILARRQFESRASSTAVTQECERAEGFVCRIKVSVIDTPDFFDNDLKNPKSHIKTCKELSQQEPVVYLLVMHVGRFTEAERDSVSNYEKIFGTEVVEKTVVLFTGKEKLKGGSLGDYIKLADPQLRRLLKKFSFRYHTFSNDDKSRHQVKRLMEIIMEMLVKQNQDIDKLYPSYKRSNTNCAIS</sequence>
<evidence type="ECO:0000256" key="1">
    <source>
        <dbReference type="ARBA" id="ARBA00004173"/>
    </source>
</evidence>
<evidence type="ECO:0000256" key="15">
    <source>
        <dbReference type="ARBA" id="ARBA00077278"/>
    </source>
</evidence>
<evidence type="ECO:0000256" key="9">
    <source>
        <dbReference type="ARBA" id="ARBA00022824"/>
    </source>
</evidence>
<evidence type="ECO:0000256" key="7">
    <source>
        <dbReference type="ARBA" id="ARBA00022737"/>
    </source>
</evidence>
<reference evidence="17" key="3">
    <citation type="submission" date="2025-09" db="UniProtKB">
        <authorList>
            <consortium name="Ensembl"/>
        </authorList>
    </citation>
    <scope>IDENTIFICATION</scope>
</reference>
<dbReference type="Ensembl" id="ENSPNAT00000022938.2">
    <property type="protein sequence ID" value="ENSPNAP00000014903.2"/>
    <property type="gene ID" value="ENSPNAG00000020870.2"/>
</dbReference>
<keyword evidence="10" id="KW-0333">Golgi apparatus</keyword>
<evidence type="ECO:0000256" key="12">
    <source>
        <dbReference type="ARBA" id="ARBA00023134"/>
    </source>
</evidence>
<evidence type="ECO:0000256" key="10">
    <source>
        <dbReference type="ARBA" id="ARBA00023034"/>
    </source>
</evidence>
<organism evidence="17 18">
    <name type="scientific">Pygocentrus nattereri</name>
    <name type="common">Red-bellied piranha</name>
    <dbReference type="NCBI Taxonomy" id="42514"/>
    <lineage>
        <taxon>Eukaryota</taxon>
        <taxon>Metazoa</taxon>
        <taxon>Chordata</taxon>
        <taxon>Craniata</taxon>
        <taxon>Vertebrata</taxon>
        <taxon>Euteleostomi</taxon>
        <taxon>Actinopterygii</taxon>
        <taxon>Neopterygii</taxon>
        <taxon>Teleostei</taxon>
        <taxon>Ostariophysi</taxon>
        <taxon>Characiformes</taxon>
        <taxon>Characoidei</taxon>
        <taxon>Pygocentrus</taxon>
    </lineage>
</organism>
<dbReference type="Gene3D" id="3.40.50.300">
    <property type="entry name" value="P-loop containing nucleotide triphosphate hydrolases"/>
    <property type="match status" value="2"/>
</dbReference>
<evidence type="ECO:0000256" key="8">
    <source>
        <dbReference type="ARBA" id="ARBA00022741"/>
    </source>
</evidence>
<dbReference type="Pfam" id="PF04548">
    <property type="entry name" value="AIG1"/>
    <property type="match status" value="2"/>
</dbReference>
<name>A0A3B4CU79_PYGNA</name>
<dbReference type="InterPro" id="IPR027417">
    <property type="entry name" value="P-loop_NTPase"/>
</dbReference>
<evidence type="ECO:0000256" key="13">
    <source>
        <dbReference type="ARBA" id="ARBA00056809"/>
    </source>
</evidence>
<dbReference type="AlphaFoldDB" id="A0A3B4CU79"/>
<comment type="subcellular location">
    <subcellularLocation>
        <location evidence="3">Cytoplasm</location>
        <location evidence="3">Cytosol</location>
    </subcellularLocation>
    <subcellularLocation>
        <location evidence="2">Endoplasmic reticulum</location>
    </subcellularLocation>
    <subcellularLocation>
        <location evidence="4">Golgi apparatus</location>
    </subcellularLocation>
    <subcellularLocation>
        <location evidence="1">Mitochondrion</location>
    </subcellularLocation>
</comment>
<keyword evidence="11" id="KW-0496">Mitochondrion</keyword>
<evidence type="ECO:0000256" key="4">
    <source>
        <dbReference type="ARBA" id="ARBA00004555"/>
    </source>
</evidence>
<dbReference type="InterPro" id="IPR006703">
    <property type="entry name" value="G_AIG1"/>
</dbReference>
<feature type="domain" description="AIG1-type G" evidence="16">
    <location>
        <begin position="244"/>
        <end position="439"/>
    </location>
</feature>
<dbReference type="GO" id="GO:0005783">
    <property type="term" value="C:endoplasmic reticulum"/>
    <property type="evidence" value="ECO:0007669"/>
    <property type="project" value="UniProtKB-SubCell"/>
</dbReference>
<reference evidence="17" key="2">
    <citation type="submission" date="2025-08" db="UniProtKB">
        <authorList>
            <consortium name="Ensembl"/>
        </authorList>
    </citation>
    <scope>IDENTIFICATION</scope>
</reference>
<evidence type="ECO:0000256" key="14">
    <source>
        <dbReference type="ARBA" id="ARBA00073539"/>
    </source>
</evidence>
<dbReference type="STRING" id="42514.ENSPNAP00000014903"/>
<keyword evidence="6" id="KW-0963">Cytoplasm</keyword>
<keyword evidence="8" id="KW-0547">Nucleotide-binding</keyword>
<evidence type="ECO:0000256" key="6">
    <source>
        <dbReference type="ARBA" id="ARBA00022490"/>
    </source>
</evidence>
<evidence type="ECO:0000259" key="16">
    <source>
        <dbReference type="PROSITE" id="PS51720"/>
    </source>
</evidence>
<keyword evidence="12" id="KW-0342">GTP-binding</keyword>
<reference evidence="17 18" key="1">
    <citation type="submission" date="2020-10" db="EMBL/GenBank/DDBJ databases">
        <title>Pygocentrus nattereri (red-bellied piranha) genome, fPygNat1, primary haplotype.</title>
        <authorList>
            <person name="Myers G."/>
            <person name="Meyer A."/>
            <person name="Karagic N."/>
            <person name="Pippel M."/>
            <person name="Winkler S."/>
            <person name="Tracey A."/>
            <person name="Wood J."/>
            <person name="Formenti G."/>
            <person name="Howe K."/>
            <person name="Fedrigo O."/>
            <person name="Jarvis E.D."/>
        </authorList>
    </citation>
    <scope>NUCLEOTIDE SEQUENCE [LARGE SCALE GENOMIC DNA]</scope>
</reference>
<dbReference type="PANTHER" id="PTHR10903:SF188">
    <property type="entry name" value="GTPASE IMAP FAMILY MEMBER 2-LIKE-RELATED"/>
    <property type="match status" value="1"/>
</dbReference>
<dbReference type="SUPFAM" id="SSF52540">
    <property type="entry name" value="P-loop containing nucleoside triphosphate hydrolases"/>
    <property type="match status" value="1"/>
</dbReference>